<gene>
    <name evidence="2" type="ORF">RLOC_00011109</name>
</gene>
<dbReference type="AlphaFoldDB" id="A0A218VEK6"/>
<protein>
    <submittedName>
        <fullName evidence="2">Uncharacterized protein</fullName>
    </submittedName>
</protein>
<feature type="transmembrane region" description="Helical" evidence="1">
    <location>
        <begin position="21"/>
        <end position="49"/>
    </location>
</feature>
<comment type="caution">
    <text evidence="2">The sequence shown here is derived from an EMBL/GenBank/DDBJ whole genome shotgun (WGS) entry which is preliminary data.</text>
</comment>
<name>A0A218VEK6_9PASE</name>
<organism evidence="2 3">
    <name type="scientific">Lonchura striata</name>
    <name type="common">white-rumped munia</name>
    <dbReference type="NCBI Taxonomy" id="40157"/>
    <lineage>
        <taxon>Eukaryota</taxon>
        <taxon>Metazoa</taxon>
        <taxon>Chordata</taxon>
        <taxon>Craniata</taxon>
        <taxon>Vertebrata</taxon>
        <taxon>Euteleostomi</taxon>
        <taxon>Archelosauria</taxon>
        <taxon>Archosauria</taxon>
        <taxon>Dinosauria</taxon>
        <taxon>Saurischia</taxon>
        <taxon>Theropoda</taxon>
        <taxon>Coelurosauria</taxon>
        <taxon>Aves</taxon>
        <taxon>Neognathae</taxon>
        <taxon>Neoaves</taxon>
        <taxon>Telluraves</taxon>
        <taxon>Australaves</taxon>
        <taxon>Passeriformes</taxon>
        <taxon>Passeroidea</taxon>
        <taxon>Estrildidae</taxon>
        <taxon>Estrildinae</taxon>
        <taxon>Lonchura</taxon>
    </lineage>
</organism>
<evidence type="ECO:0000256" key="1">
    <source>
        <dbReference type="SAM" id="Phobius"/>
    </source>
</evidence>
<proteinExistence type="predicted"/>
<evidence type="ECO:0000313" key="2">
    <source>
        <dbReference type="EMBL" id="OWK64120.1"/>
    </source>
</evidence>
<sequence>MWLSYCNCRGMRGKESWDISIPLIFSYMLFLTTCLKLHQLLSVYCFFLMQTSVCRILC</sequence>
<keyword evidence="1" id="KW-1133">Transmembrane helix</keyword>
<keyword evidence="1" id="KW-0812">Transmembrane</keyword>
<dbReference type="Proteomes" id="UP000197619">
    <property type="component" value="Unassembled WGS sequence"/>
</dbReference>
<dbReference type="EMBL" id="MUZQ01000005">
    <property type="protein sequence ID" value="OWK64120.1"/>
    <property type="molecule type" value="Genomic_DNA"/>
</dbReference>
<accession>A0A218VEK6</accession>
<keyword evidence="3" id="KW-1185">Reference proteome</keyword>
<keyword evidence="1" id="KW-0472">Membrane</keyword>
<evidence type="ECO:0000313" key="3">
    <source>
        <dbReference type="Proteomes" id="UP000197619"/>
    </source>
</evidence>
<reference evidence="2 3" key="1">
    <citation type="submission" date="2017-05" db="EMBL/GenBank/DDBJ databases">
        <title>Genome of assembly of the Bengalese finch, Lonchura striata domestica.</title>
        <authorList>
            <person name="Colquitt B.M."/>
            <person name="Brainard M.S."/>
        </authorList>
    </citation>
    <scope>NUCLEOTIDE SEQUENCE [LARGE SCALE GENOMIC DNA]</scope>
    <source>
        <strain evidence="2">White83orange57</strain>
    </source>
</reference>